<dbReference type="Gene3D" id="3.30.450.20">
    <property type="entry name" value="PAS domain"/>
    <property type="match status" value="1"/>
</dbReference>
<dbReference type="PANTHER" id="PTHR32089:SF112">
    <property type="entry name" value="LYSOZYME-LIKE PROTEIN-RELATED"/>
    <property type="match status" value="1"/>
</dbReference>
<dbReference type="EMBL" id="BNJF01000001">
    <property type="protein sequence ID" value="GHO45674.1"/>
    <property type="molecule type" value="Genomic_DNA"/>
</dbReference>
<reference evidence="2" key="1">
    <citation type="submission" date="2020-10" db="EMBL/GenBank/DDBJ databases">
        <title>Taxonomic study of unclassified bacteria belonging to the class Ktedonobacteria.</title>
        <authorList>
            <person name="Yabe S."/>
            <person name="Wang C.M."/>
            <person name="Zheng Y."/>
            <person name="Sakai Y."/>
            <person name="Cavaletti L."/>
            <person name="Monciardini P."/>
            <person name="Donadio S."/>
        </authorList>
    </citation>
    <scope>NUCLEOTIDE SEQUENCE</scope>
    <source>
        <strain evidence="2">SOSP1-1</strain>
    </source>
</reference>
<organism evidence="2 3">
    <name type="scientific">Ktedonospora formicarum</name>
    <dbReference type="NCBI Taxonomy" id="2778364"/>
    <lineage>
        <taxon>Bacteria</taxon>
        <taxon>Bacillati</taxon>
        <taxon>Chloroflexota</taxon>
        <taxon>Ktedonobacteria</taxon>
        <taxon>Ktedonobacterales</taxon>
        <taxon>Ktedonobacteraceae</taxon>
        <taxon>Ktedonospora</taxon>
    </lineage>
</organism>
<evidence type="ECO:0000313" key="3">
    <source>
        <dbReference type="Proteomes" id="UP000612362"/>
    </source>
</evidence>
<feature type="transmembrane region" description="Helical" evidence="1">
    <location>
        <begin position="334"/>
        <end position="355"/>
    </location>
</feature>
<sequence length="506" mass="56050">MPKADSQTKQRRLISLPLRIAFGLVFATIIPLAVTLFITEWQTQPILSDRANDAMQSDAKSRVELIDTYLKERVLDAQTITQVATVQQYLATPPAPTDPAYQDQVKHTVVALAAGMYRDKNYTTWQLYDSKGKIRLYYPTTTAPQPHGKDLVPGHYLDNVLAGQDFISTVYFSNDSKATVDIYAPVKASTPEGKTTNKLLGFIRVTLGLDRIWDSVKSDTQNGKGSYAFILNEDGIRIADTDQTRVLQAIDTLPANVRQEITDEKRYGDIDPVPVTKDPTLSQHLRNKENTYKAKLAGQSEEYQIVQKSTTEVPWKYFVLSPVSTVNAVANQQLQTTIIIAFVMSGLMAIIGLFTGQSLTRPILRAANSLRDSSDALSSLASRQRDAATEQMWVVESSQIGLQSVQYYTEAINTAATQLANMANSFTHQLDQLDQQRLRQAIERVQSTSKYIENAAQYQNDSNKKLSTALNVTNQVTEQLASGATSATEAAAQLEEVVKELRAVVG</sequence>
<dbReference type="PANTHER" id="PTHR32089">
    <property type="entry name" value="METHYL-ACCEPTING CHEMOTAXIS PROTEIN MCPB"/>
    <property type="match status" value="1"/>
</dbReference>
<evidence type="ECO:0008006" key="4">
    <source>
        <dbReference type="Google" id="ProtNLM"/>
    </source>
</evidence>
<accession>A0A8J3HXQ6</accession>
<name>A0A8J3HXQ6_9CHLR</name>
<keyword evidence="1" id="KW-1133">Transmembrane helix</keyword>
<dbReference type="RefSeq" id="WP_220194986.1">
    <property type="nucleotide sequence ID" value="NZ_BNJF01000001.1"/>
</dbReference>
<dbReference type="AlphaFoldDB" id="A0A8J3HXQ6"/>
<dbReference type="Proteomes" id="UP000612362">
    <property type="component" value="Unassembled WGS sequence"/>
</dbReference>
<feature type="transmembrane region" description="Helical" evidence="1">
    <location>
        <begin position="20"/>
        <end position="38"/>
    </location>
</feature>
<dbReference type="InterPro" id="IPR029151">
    <property type="entry name" value="Sensor-like_sf"/>
</dbReference>
<keyword evidence="1" id="KW-0812">Transmembrane</keyword>
<comment type="caution">
    <text evidence="2">The sequence shown here is derived from an EMBL/GenBank/DDBJ whole genome shotgun (WGS) entry which is preliminary data.</text>
</comment>
<proteinExistence type="predicted"/>
<dbReference type="SUPFAM" id="SSF103190">
    <property type="entry name" value="Sensory domain-like"/>
    <property type="match status" value="1"/>
</dbReference>
<keyword evidence="1" id="KW-0472">Membrane</keyword>
<evidence type="ECO:0000313" key="2">
    <source>
        <dbReference type="EMBL" id="GHO45674.1"/>
    </source>
</evidence>
<protein>
    <recommendedName>
        <fullName evidence="4">Methyl-accepting chemotaxis protein</fullName>
    </recommendedName>
</protein>
<evidence type="ECO:0000256" key="1">
    <source>
        <dbReference type="SAM" id="Phobius"/>
    </source>
</evidence>
<gene>
    <name evidence="2" type="ORF">KSX_38370</name>
</gene>
<keyword evidence="3" id="KW-1185">Reference proteome</keyword>